<dbReference type="PANTHER" id="PTHR30283:SF4">
    <property type="entry name" value="PEROXIDE STRESS RESISTANCE PROTEIN YAAA"/>
    <property type="match status" value="1"/>
</dbReference>
<proteinExistence type="predicted"/>
<accession>A0ABV8LYL2</accession>
<dbReference type="RefSeq" id="WP_253756279.1">
    <property type="nucleotide sequence ID" value="NZ_JAMZDZ010000001.1"/>
</dbReference>
<evidence type="ECO:0000313" key="2">
    <source>
        <dbReference type="Proteomes" id="UP001595816"/>
    </source>
</evidence>
<dbReference type="Proteomes" id="UP001595816">
    <property type="component" value="Unassembled WGS sequence"/>
</dbReference>
<protein>
    <submittedName>
        <fullName evidence="1">YaaA family protein</fullName>
    </submittedName>
</protein>
<gene>
    <name evidence="1" type="ORF">ACFOZ4_33005</name>
</gene>
<dbReference type="Pfam" id="PF03883">
    <property type="entry name" value="H2O2_YaaD"/>
    <property type="match status" value="1"/>
</dbReference>
<evidence type="ECO:0000313" key="1">
    <source>
        <dbReference type="EMBL" id="MFC4135458.1"/>
    </source>
</evidence>
<dbReference type="EMBL" id="JBHSAY010000021">
    <property type="protein sequence ID" value="MFC4135458.1"/>
    <property type="molecule type" value="Genomic_DNA"/>
</dbReference>
<dbReference type="InterPro" id="IPR005583">
    <property type="entry name" value="YaaA"/>
</dbReference>
<sequence length="250" mass="27308">MFILLPPSEGKAAAGSGAPVDHDSLFLPQLRRSRERVLKALVKLCSAKSKAGQAKALTTLGLSEGQRDELARNADLPAAQTLPARHVYTGVLYDHLDLASLPSEIDTGKILVSSGLWGVVRLDDEIPPYRCSIGVNLPPVGGLTAYWKKALSPALDREVRDELVLDLRSGAYAATWTPREQVAVRVLQERDGKRMVVSHFNKATKGRVVRDLLLSGARPQTTEELLGTLRDLKYLVEPTPKGFDIVVQEL</sequence>
<comment type="caution">
    <text evidence="1">The sequence shown here is derived from an EMBL/GenBank/DDBJ whole genome shotgun (WGS) entry which is preliminary data.</text>
</comment>
<reference evidence="2" key="1">
    <citation type="journal article" date="2019" name="Int. J. Syst. Evol. Microbiol.">
        <title>The Global Catalogue of Microorganisms (GCM) 10K type strain sequencing project: providing services to taxonomists for standard genome sequencing and annotation.</title>
        <authorList>
            <consortium name="The Broad Institute Genomics Platform"/>
            <consortium name="The Broad Institute Genome Sequencing Center for Infectious Disease"/>
            <person name="Wu L."/>
            <person name="Ma J."/>
        </authorList>
    </citation>
    <scope>NUCLEOTIDE SEQUENCE [LARGE SCALE GENOMIC DNA]</scope>
    <source>
        <strain evidence="2">CGMCC 4.7289</strain>
    </source>
</reference>
<name>A0ABV8LYL2_9ACTN</name>
<keyword evidence="2" id="KW-1185">Reference proteome</keyword>
<dbReference type="PANTHER" id="PTHR30283">
    <property type="entry name" value="PEROXIDE STRESS RESPONSE PROTEIN YAAA"/>
    <property type="match status" value="1"/>
</dbReference>
<organism evidence="1 2">
    <name type="scientific">Hamadaea flava</name>
    <dbReference type="NCBI Taxonomy" id="1742688"/>
    <lineage>
        <taxon>Bacteria</taxon>
        <taxon>Bacillati</taxon>
        <taxon>Actinomycetota</taxon>
        <taxon>Actinomycetes</taxon>
        <taxon>Micromonosporales</taxon>
        <taxon>Micromonosporaceae</taxon>
        <taxon>Hamadaea</taxon>
    </lineage>
</organism>